<gene>
    <name evidence="1" type="ORF">QOZ93_001016</name>
</gene>
<sequence length="59" mass="6713">MKDKKFLLGLGVGIIISTLLIFKSSYSYSISDAQVEKRALEMGMIYKDNQKVKIDEVKK</sequence>
<comment type="caution">
    <text evidence="1">The sequence shown here is derived from an EMBL/GenBank/DDBJ whole genome shotgun (WGS) entry which is preliminary data.</text>
</comment>
<proteinExistence type="predicted"/>
<accession>A0ABU0JSQ3</accession>
<evidence type="ECO:0000313" key="2">
    <source>
        <dbReference type="Proteomes" id="UP001224418"/>
    </source>
</evidence>
<dbReference type="Proteomes" id="UP001224418">
    <property type="component" value="Unassembled WGS sequence"/>
</dbReference>
<evidence type="ECO:0000313" key="1">
    <source>
        <dbReference type="EMBL" id="MDQ0479276.1"/>
    </source>
</evidence>
<reference evidence="1 2" key="1">
    <citation type="submission" date="2023-07" db="EMBL/GenBank/DDBJ databases">
        <title>Genomic Encyclopedia of Type Strains, Phase IV (KMG-IV): sequencing the most valuable type-strain genomes for metagenomic binning, comparative biology and taxonomic classification.</title>
        <authorList>
            <person name="Goeker M."/>
        </authorList>
    </citation>
    <scope>NUCLEOTIDE SEQUENCE [LARGE SCALE GENOMIC DNA]</scope>
    <source>
        <strain evidence="1 2">DSM 1400</strain>
    </source>
</reference>
<keyword evidence="2" id="KW-1185">Reference proteome</keyword>
<protein>
    <submittedName>
        <fullName evidence="1">MFS superfamily sulfate permease-like transporter</fullName>
    </submittedName>
</protein>
<name>A0ABU0JSQ3_HATLI</name>
<dbReference type="RefSeq" id="WP_307355365.1">
    <property type="nucleotide sequence ID" value="NZ_BAAACJ010000012.1"/>
</dbReference>
<dbReference type="EMBL" id="JAUSWN010000006">
    <property type="protein sequence ID" value="MDQ0479276.1"/>
    <property type="molecule type" value="Genomic_DNA"/>
</dbReference>
<organism evidence="1 2">
    <name type="scientific">Hathewaya limosa</name>
    <name type="common">Clostridium limosum</name>
    <dbReference type="NCBI Taxonomy" id="1536"/>
    <lineage>
        <taxon>Bacteria</taxon>
        <taxon>Bacillati</taxon>
        <taxon>Bacillota</taxon>
        <taxon>Clostridia</taxon>
        <taxon>Eubacteriales</taxon>
        <taxon>Clostridiaceae</taxon>
        <taxon>Hathewaya</taxon>
    </lineage>
</organism>